<dbReference type="AlphaFoldDB" id="A0A4Q0Y4Q6"/>
<dbReference type="OrthoDB" id="10016347at2"/>
<proteinExistence type="predicted"/>
<evidence type="ECO:0000259" key="2">
    <source>
        <dbReference type="Pfam" id="PF13457"/>
    </source>
</evidence>
<reference evidence="3 4" key="1">
    <citation type="submission" date="2017-10" db="EMBL/GenBank/DDBJ databases">
        <title>Genomics of the genus Arcobacter.</title>
        <authorList>
            <person name="Perez-Cataluna A."/>
            <person name="Figueras M.J."/>
        </authorList>
    </citation>
    <scope>NUCLEOTIDE SEQUENCE [LARGE SCALE GENOMIC DNA]</scope>
    <source>
        <strain evidence="3 4">DSM 24636</strain>
    </source>
</reference>
<comment type="caution">
    <text evidence="3">The sequence shown here is derived from an EMBL/GenBank/DDBJ whole genome shotgun (WGS) entry which is preliminary data.</text>
</comment>
<keyword evidence="4" id="KW-1185">Reference proteome</keyword>
<dbReference type="Gene3D" id="2.30.30.40">
    <property type="entry name" value="SH3 Domains"/>
    <property type="match status" value="1"/>
</dbReference>
<feature type="domain" description="GW" evidence="2">
    <location>
        <begin position="118"/>
        <end position="201"/>
    </location>
</feature>
<feature type="chain" id="PRO_5020499106" evidence="1">
    <location>
        <begin position="22"/>
        <end position="203"/>
    </location>
</feature>
<evidence type="ECO:0000256" key="1">
    <source>
        <dbReference type="SAM" id="SignalP"/>
    </source>
</evidence>
<dbReference type="Pfam" id="PF13457">
    <property type="entry name" value="GW"/>
    <property type="match status" value="1"/>
</dbReference>
<accession>A0A4Q0Y4Q6</accession>
<dbReference type="PROSITE" id="PS51257">
    <property type="entry name" value="PROKAR_LIPOPROTEIN"/>
    <property type="match status" value="1"/>
</dbReference>
<evidence type="ECO:0000313" key="4">
    <source>
        <dbReference type="Proteomes" id="UP000290191"/>
    </source>
</evidence>
<dbReference type="InterPro" id="IPR025987">
    <property type="entry name" value="GW_dom"/>
</dbReference>
<feature type="signal peptide" evidence="1">
    <location>
        <begin position="1"/>
        <end position="21"/>
    </location>
</feature>
<sequence>MFPKKIVLFPLVIALTISCYAETLNDISTFAKSICDEVSLSGSINRSTIKAEIAGNIKPLSKLLGVKFNAEGMYTLNNTEYQGLPYDSLPDQMKDSRTCKKEIAFLLLEERHRIQSYTSTSQTQYVIKDNGLGNRLFNKPNKQELFNLLSKSNQDIPRLMIGTPLNILEEQTIDSLTWYKIRVLAGTDKGKIGWVTKENIKVK</sequence>
<name>A0A4Q0Y4Q6_9BACT</name>
<keyword evidence="1" id="KW-0732">Signal</keyword>
<dbReference type="RefSeq" id="WP_044418320.1">
    <property type="nucleotide sequence ID" value="NZ_CP041070.1"/>
</dbReference>
<protein>
    <submittedName>
        <fullName evidence="3">SH3 domain-containing protein</fullName>
    </submittedName>
</protein>
<evidence type="ECO:0000313" key="3">
    <source>
        <dbReference type="EMBL" id="RXJ64575.1"/>
    </source>
</evidence>
<dbReference type="STRING" id="877500.GCA_000935065_02511"/>
<dbReference type="Proteomes" id="UP000290191">
    <property type="component" value="Unassembled WGS sequence"/>
</dbReference>
<dbReference type="EMBL" id="PDKO01000001">
    <property type="protein sequence ID" value="RXJ64575.1"/>
    <property type="molecule type" value="Genomic_DNA"/>
</dbReference>
<organism evidence="3 4">
    <name type="scientific">Halarcobacter anaerophilus</name>
    <dbReference type="NCBI Taxonomy" id="877500"/>
    <lineage>
        <taxon>Bacteria</taxon>
        <taxon>Pseudomonadati</taxon>
        <taxon>Campylobacterota</taxon>
        <taxon>Epsilonproteobacteria</taxon>
        <taxon>Campylobacterales</taxon>
        <taxon>Arcobacteraceae</taxon>
        <taxon>Halarcobacter</taxon>
    </lineage>
</organism>
<gene>
    <name evidence="3" type="ORF">CRV06_01060</name>
</gene>